<evidence type="ECO:0000313" key="5">
    <source>
        <dbReference type="EMBL" id="EXJ83273.1"/>
    </source>
</evidence>
<name>W9XSR0_9EURO</name>
<dbReference type="GO" id="GO:0005634">
    <property type="term" value="C:nucleus"/>
    <property type="evidence" value="ECO:0007669"/>
    <property type="project" value="TreeGrafter"/>
</dbReference>
<evidence type="ECO:0000313" key="6">
    <source>
        <dbReference type="Proteomes" id="UP000019484"/>
    </source>
</evidence>
<dbReference type="GeneID" id="19161758"/>
<organism evidence="5 6">
    <name type="scientific">Capronia coronata CBS 617.96</name>
    <dbReference type="NCBI Taxonomy" id="1182541"/>
    <lineage>
        <taxon>Eukaryota</taxon>
        <taxon>Fungi</taxon>
        <taxon>Dikarya</taxon>
        <taxon>Ascomycota</taxon>
        <taxon>Pezizomycotina</taxon>
        <taxon>Eurotiomycetes</taxon>
        <taxon>Chaetothyriomycetidae</taxon>
        <taxon>Chaetothyriales</taxon>
        <taxon>Herpotrichiellaceae</taxon>
        <taxon>Capronia</taxon>
    </lineage>
</organism>
<keyword evidence="6" id="KW-1185">Reference proteome</keyword>
<dbReference type="SMART" id="SM00906">
    <property type="entry name" value="Fungal_trans"/>
    <property type="match status" value="1"/>
</dbReference>
<dbReference type="GO" id="GO:0000978">
    <property type="term" value="F:RNA polymerase II cis-regulatory region sequence-specific DNA binding"/>
    <property type="evidence" value="ECO:0007669"/>
    <property type="project" value="TreeGrafter"/>
</dbReference>
<dbReference type="AlphaFoldDB" id="W9XSR0"/>
<protein>
    <recommendedName>
        <fullName evidence="4">Xylanolytic transcriptional activator regulatory domain-containing protein</fullName>
    </recommendedName>
</protein>
<dbReference type="eggNOG" id="ENOG502QSMN">
    <property type="taxonomic scope" value="Eukaryota"/>
</dbReference>
<dbReference type="InterPro" id="IPR051127">
    <property type="entry name" value="Fungal_SecMet_Regulators"/>
</dbReference>
<keyword evidence="2" id="KW-0804">Transcription</keyword>
<dbReference type="HOGENOM" id="CLU_008599_2_1_1"/>
<dbReference type="Proteomes" id="UP000019484">
    <property type="component" value="Unassembled WGS sequence"/>
</dbReference>
<evidence type="ECO:0000256" key="2">
    <source>
        <dbReference type="ARBA" id="ARBA00023163"/>
    </source>
</evidence>
<dbReference type="EMBL" id="AMWN01000006">
    <property type="protein sequence ID" value="EXJ83273.1"/>
    <property type="molecule type" value="Genomic_DNA"/>
</dbReference>
<dbReference type="GO" id="GO:0006351">
    <property type="term" value="P:DNA-templated transcription"/>
    <property type="evidence" value="ECO:0007669"/>
    <property type="project" value="InterPro"/>
</dbReference>
<sequence length="575" mass="65723">MLPDVDIENALDSTIVSKAEWDLATPPLAATDRADELSEALPDEADGFDWKEQTADIDDIADGMAALSVEPEGVGYLGSTSGVVFLRSILHWTNRSPKHPVLPREVRRLIEAHERRPTLVQMPDSLVSHQMISQMLDAYFTYYHTSYPFVHEATFRAQYSELIPKPKGQAWNMLYYTIIALGAWNLGAGHSDLEEFFYRKASSFWQDQSIFEMASLSLVQALVLISNFVQKRNKPNTGWNYLGVAVRMALSLGLHRELPAWNISLLQREMRRRLWWGLFIFDSGASVTFGRTVLLPEREAIDVKHVLNVHDSLLTPHTTEIPGEVSEPTIYSGLRAQSELHLLANNFSNRLLWATPVSVEEALTFNKVLETWAVKVPSYFQPGHQSPVSDHWYLLARSKLWWRYWNFKIIIFRPILLRCAIEKSDPQASQRPSAEEEECRQLCLSSAHLTIESVEEYVRQYPLTRLAGWYCLYFLFHAALIPCVWIRADPQSAEATNLRRDIETTRLLLRTTFVDNPLAMRALEVIGQILPESESLFELPNSQPFDETGPDFTMWSLDSSDPLSSFGWPDFGWVT</sequence>
<dbReference type="GO" id="GO:0000981">
    <property type="term" value="F:DNA-binding transcription factor activity, RNA polymerase II-specific"/>
    <property type="evidence" value="ECO:0007669"/>
    <property type="project" value="TreeGrafter"/>
</dbReference>
<evidence type="ECO:0000259" key="4">
    <source>
        <dbReference type="SMART" id="SM00906"/>
    </source>
</evidence>
<dbReference type="GO" id="GO:0000435">
    <property type="term" value="P:positive regulation of transcription from RNA polymerase II promoter by galactose"/>
    <property type="evidence" value="ECO:0007669"/>
    <property type="project" value="TreeGrafter"/>
</dbReference>
<accession>W9XSR0</accession>
<dbReference type="PANTHER" id="PTHR47424:SF2">
    <property type="entry name" value="TRANSCRIPTION FACTOR DOMAIN-CONTAINING PROTEIN-RELATED"/>
    <property type="match status" value="1"/>
</dbReference>
<dbReference type="RefSeq" id="XP_007725959.1">
    <property type="nucleotide sequence ID" value="XM_007727769.1"/>
</dbReference>
<dbReference type="GO" id="GO:0008270">
    <property type="term" value="F:zinc ion binding"/>
    <property type="evidence" value="ECO:0007669"/>
    <property type="project" value="InterPro"/>
</dbReference>
<gene>
    <name evidence="5" type="ORF">A1O1_06892</name>
</gene>
<evidence type="ECO:0000256" key="1">
    <source>
        <dbReference type="ARBA" id="ARBA00023015"/>
    </source>
</evidence>
<comment type="caution">
    <text evidence="5">The sequence shown here is derived from an EMBL/GenBank/DDBJ whole genome shotgun (WGS) entry which is preliminary data.</text>
</comment>
<evidence type="ECO:0000256" key="3">
    <source>
        <dbReference type="ARBA" id="ARBA00023242"/>
    </source>
</evidence>
<dbReference type="CDD" id="cd12148">
    <property type="entry name" value="fungal_TF_MHR"/>
    <property type="match status" value="1"/>
</dbReference>
<dbReference type="InterPro" id="IPR007219">
    <property type="entry name" value="XnlR_reg_dom"/>
</dbReference>
<feature type="domain" description="Xylanolytic transcriptional activator regulatory" evidence="4">
    <location>
        <begin position="238"/>
        <end position="312"/>
    </location>
</feature>
<dbReference type="PANTHER" id="PTHR47424">
    <property type="entry name" value="REGULATORY PROTEIN GAL4"/>
    <property type="match status" value="1"/>
</dbReference>
<dbReference type="Pfam" id="PF04082">
    <property type="entry name" value="Fungal_trans"/>
    <property type="match status" value="1"/>
</dbReference>
<keyword evidence="1" id="KW-0805">Transcription regulation</keyword>
<reference evidence="5 6" key="1">
    <citation type="submission" date="2013-03" db="EMBL/GenBank/DDBJ databases">
        <title>The Genome Sequence of Capronia coronata CBS 617.96.</title>
        <authorList>
            <consortium name="The Broad Institute Genomics Platform"/>
            <person name="Cuomo C."/>
            <person name="de Hoog S."/>
            <person name="Gorbushina A."/>
            <person name="Walker B."/>
            <person name="Young S.K."/>
            <person name="Zeng Q."/>
            <person name="Gargeya S."/>
            <person name="Fitzgerald M."/>
            <person name="Haas B."/>
            <person name="Abouelleil A."/>
            <person name="Allen A.W."/>
            <person name="Alvarado L."/>
            <person name="Arachchi H.M."/>
            <person name="Berlin A.M."/>
            <person name="Chapman S.B."/>
            <person name="Gainer-Dewar J."/>
            <person name="Goldberg J."/>
            <person name="Griggs A."/>
            <person name="Gujja S."/>
            <person name="Hansen M."/>
            <person name="Howarth C."/>
            <person name="Imamovic A."/>
            <person name="Ireland A."/>
            <person name="Larimer J."/>
            <person name="McCowan C."/>
            <person name="Murphy C."/>
            <person name="Pearson M."/>
            <person name="Poon T.W."/>
            <person name="Priest M."/>
            <person name="Roberts A."/>
            <person name="Saif S."/>
            <person name="Shea T."/>
            <person name="Sisk P."/>
            <person name="Sykes S."/>
            <person name="Wortman J."/>
            <person name="Nusbaum C."/>
            <person name="Birren B."/>
        </authorList>
    </citation>
    <scope>NUCLEOTIDE SEQUENCE [LARGE SCALE GENOMIC DNA]</scope>
    <source>
        <strain evidence="5 6">CBS 617.96</strain>
    </source>
</reference>
<keyword evidence="3" id="KW-0539">Nucleus</keyword>
<proteinExistence type="predicted"/>
<dbReference type="OrthoDB" id="2283488at2759"/>